<dbReference type="EMBL" id="JAUORK010000009">
    <property type="protein sequence ID" value="MDO6672182.1"/>
    <property type="molecule type" value="Genomic_DNA"/>
</dbReference>
<sequence length="150" mass="16871">MEVQGSQPEKRIMATSMVAIFMVLGFMLFGVAYVVSQSFAYRYTGDSALLTPSLVLGSALLARGVFHLVVPLAHFGNQSLYLRPSPLMGCRKIEYELIEDFTFDKKTLVIKYRDAGSGEGESRQTTLKRHQVTQRALDDITFELNQRVRS</sequence>
<dbReference type="GeneID" id="43179463"/>
<keyword evidence="1" id="KW-0812">Transmembrane</keyword>
<name>A0AAP4TXE1_9GAMM</name>
<evidence type="ECO:0000313" key="3">
    <source>
        <dbReference type="Proteomes" id="UP001170481"/>
    </source>
</evidence>
<dbReference type="Proteomes" id="UP001170481">
    <property type="component" value="Unassembled WGS sequence"/>
</dbReference>
<proteinExistence type="predicted"/>
<feature type="transmembrane region" description="Helical" evidence="1">
    <location>
        <begin position="12"/>
        <end position="35"/>
    </location>
</feature>
<feature type="transmembrane region" description="Helical" evidence="1">
    <location>
        <begin position="55"/>
        <end position="75"/>
    </location>
</feature>
<keyword evidence="1" id="KW-0472">Membrane</keyword>
<accession>A0AAP4TXE1</accession>
<dbReference type="AlphaFoldDB" id="A0AAP4TXE1"/>
<gene>
    <name evidence="2" type="ORF">Q4535_08610</name>
</gene>
<evidence type="ECO:0000256" key="1">
    <source>
        <dbReference type="SAM" id="Phobius"/>
    </source>
</evidence>
<protein>
    <submittedName>
        <fullName evidence="2">Uncharacterized protein</fullName>
    </submittedName>
</protein>
<evidence type="ECO:0000313" key="2">
    <source>
        <dbReference type="EMBL" id="MDO6672182.1"/>
    </source>
</evidence>
<organism evidence="2 3">
    <name type="scientific">Cobetia amphilecti</name>
    <dbReference type="NCBI Taxonomy" id="1055104"/>
    <lineage>
        <taxon>Bacteria</taxon>
        <taxon>Pseudomonadati</taxon>
        <taxon>Pseudomonadota</taxon>
        <taxon>Gammaproteobacteria</taxon>
        <taxon>Oceanospirillales</taxon>
        <taxon>Halomonadaceae</taxon>
        <taxon>Cobetia</taxon>
    </lineage>
</organism>
<comment type="caution">
    <text evidence="2">The sequence shown here is derived from an EMBL/GenBank/DDBJ whole genome shotgun (WGS) entry which is preliminary data.</text>
</comment>
<dbReference type="RefSeq" id="WP_084209487.1">
    <property type="nucleotide sequence ID" value="NZ_JAUORK010000009.1"/>
</dbReference>
<reference evidence="2" key="1">
    <citation type="submission" date="2023-07" db="EMBL/GenBank/DDBJ databases">
        <title>Genome content predicts the carbon catabolic preferences of heterotrophic bacteria.</title>
        <authorList>
            <person name="Gralka M."/>
        </authorList>
    </citation>
    <scope>NUCLEOTIDE SEQUENCE</scope>
    <source>
        <strain evidence="2">C2R13</strain>
    </source>
</reference>
<keyword evidence="1" id="KW-1133">Transmembrane helix</keyword>